<feature type="domain" description="HTH cro/C1-type" evidence="1">
    <location>
        <begin position="96"/>
        <end position="150"/>
    </location>
</feature>
<dbReference type="GO" id="GO:0003677">
    <property type="term" value="F:DNA binding"/>
    <property type="evidence" value="ECO:0007669"/>
    <property type="project" value="InterPro"/>
</dbReference>
<dbReference type="CDD" id="cd00093">
    <property type="entry name" value="HTH_XRE"/>
    <property type="match status" value="2"/>
</dbReference>
<keyword evidence="3" id="KW-1185">Reference proteome</keyword>
<evidence type="ECO:0000313" key="2">
    <source>
        <dbReference type="EMBL" id="GGD20048.1"/>
    </source>
</evidence>
<evidence type="ECO:0000259" key="1">
    <source>
        <dbReference type="PROSITE" id="PS50943"/>
    </source>
</evidence>
<dbReference type="Gene3D" id="1.10.260.40">
    <property type="entry name" value="lambda repressor-like DNA-binding domains"/>
    <property type="match status" value="2"/>
</dbReference>
<dbReference type="SMART" id="SM00530">
    <property type="entry name" value="HTH_XRE"/>
    <property type="match status" value="2"/>
</dbReference>
<dbReference type="PROSITE" id="PS50943">
    <property type="entry name" value="HTH_CROC1"/>
    <property type="match status" value="2"/>
</dbReference>
<dbReference type="EMBL" id="BMJJ01000005">
    <property type="protein sequence ID" value="GGD20048.1"/>
    <property type="molecule type" value="Genomic_DNA"/>
</dbReference>
<dbReference type="InterPro" id="IPR010982">
    <property type="entry name" value="Lambda_DNA-bd_dom_sf"/>
</dbReference>
<gene>
    <name evidence="2" type="ORF">GCM10011335_23690</name>
</gene>
<sequence>MAVSAATPLMEVNLRRQAEAMAAIDAERKARGMSMSQMAREARLSSNSYSEWLARKRDPSLSKLVQLARVFGFDVVMRRADFETDMQDVPAAINVIAAARKSRQWSLSDMEERSGISLNSFYGWRKCQRDPALSNFVALAETFGFEVVMRGRPP</sequence>
<proteinExistence type="predicted"/>
<dbReference type="InterPro" id="IPR001387">
    <property type="entry name" value="Cro/C1-type_HTH"/>
</dbReference>
<protein>
    <recommendedName>
        <fullName evidence="1">HTH cro/C1-type domain-containing protein</fullName>
    </recommendedName>
</protein>
<reference evidence="2" key="1">
    <citation type="journal article" date="2014" name="Int. J. Syst. Evol. Microbiol.">
        <title>Complete genome sequence of Corynebacterium casei LMG S-19264T (=DSM 44701T), isolated from a smear-ripened cheese.</title>
        <authorList>
            <consortium name="US DOE Joint Genome Institute (JGI-PGF)"/>
            <person name="Walter F."/>
            <person name="Albersmeier A."/>
            <person name="Kalinowski J."/>
            <person name="Ruckert C."/>
        </authorList>
    </citation>
    <scope>NUCLEOTIDE SEQUENCE</scope>
    <source>
        <strain evidence="2">CGMCC 1.15493</strain>
    </source>
</reference>
<dbReference type="AlphaFoldDB" id="A0A916XYP1"/>
<organism evidence="2 3">
    <name type="scientific">Aureimonas glaciei</name>
    <dbReference type="NCBI Taxonomy" id="1776957"/>
    <lineage>
        <taxon>Bacteria</taxon>
        <taxon>Pseudomonadati</taxon>
        <taxon>Pseudomonadota</taxon>
        <taxon>Alphaproteobacteria</taxon>
        <taxon>Hyphomicrobiales</taxon>
        <taxon>Aurantimonadaceae</taxon>
        <taxon>Aureimonas</taxon>
    </lineage>
</organism>
<evidence type="ECO:0000313" key="3">
    <source>
        <dbReference type="Proteomes" id="UP000613160"/>
    </source>
</evidence>
<dbReference type="SUPFAM" id="SSF47413">
    <property type="entry name" value="lambda repressor-like DNA-binding domains"/>
    <property type="match status" value="2"/>
</dbReference>
<dbReference type="Pfam" id="PF01381">
    <property type="entry name" value="HTH_3"/>
    <property type="match status" value="1"/>
</dbReference>
<feature type="domain" description="HTH cro/C1-type" evidence="1">
    <location>
        <begin position="24"/>
        <end position="78"/>
    </location>
</feature>
<comment type="caution">
    <text evidence="2">The sequence shown here is derived from an EMBL/GenBank/DDBJ whole genome shotgun (WGS) entry which is preliminary data.</text>
</comment>
<dbReference type="Proteomes" id="UP000613160">
    <property type="component" value="Unassembled WGS sequence"/>
</dbReference>
<reference evidence="2" key="2">
    <citation type="submission" date="2020-09" db="EMBL/GenBank/DDBJ databases">
        <authorList>
            <person name="Sun Q."/>
            <person name="Zhou Y."/>
        </authorList>
    </citation>
    <scope>NUCLEOTIDE SEQUENCE</scope>
    <source>
        <strain evidence="2">CGMCC 1.15493</strain>
    </source>
</reference>
<accession>A0A916XYP1</accession>
<name>A0A916XYP1_9HYPH</name>